<dbReference type="Proteomes" id="UP000887565">
    <property type="component" value="Unplaced"/>
</dbReference>
<sequence length="243" mass="26824">MYPLPTMASVHMLTAEELLNCPTSKIEVEPLNEELLDMPIFDLNIAKLPQSTDVSALPAQTATADFTARAMQITDFLKLTLDDILTLALVPMDESTPDQPTRMDAETNITTTEQTLTDIPEENTADQSWSMDVGPEEPEVVAPPPAPAMDPHIYLATLAILPGPLIIATVAATRYSAPVRFLQQIISDPQWQALAAVLTGYHFLWLRPSMLFPEHHWMDFSDALKEEIQCILLPQPTPALAVP</sequence>
<organism evidence="1 2">
    <name type="scientific">Romanomermis culicivorax</name>
    <name type="common">Nematode worm</name>
    <dbReference type="NCBI Taxonomy" id="13658"/>
    <lineage>
        <taxon>Eukaryota</taxon>
        <taxon>Metazoa</taxon>
        <taxon>Ecdysozoa</taxon>
        <taxon>Nematoda</taxon>
        <taxon>Enoplea</taxon>
        <taxon>Dorylaimia</taxon>
        <taxon>Mermithida</taxon>
        <taxon>Mermithoidea</taxon>
        <taxon>Mermithidae</taxon>
        <taxon>Romanomermis</taxon>
    </lineage>
</organism>
<protein>
    <submittedName>
        <fullName evidence="2">Uncharacterized protein</fullName>
    </submittedName>
</protein>
<keyword evidence="1" id="KW-1185">Reference proteome</keyword>
<accession>A0A915KAX4</accession>
<reference evidence="2" key="1">
    <citation type="submission" date="2022-11" db="UniProtKB">
        <authorList>
            <consortium name="WormBaseParasite"/>
        </authorList>
    </citation>
    <scope>IDENTIFICATION</scope>
</reference>
<proteinExistence type="predicted"/>
<dbReference type="AlphaFoldDB" id="A0A915KAX4"/>
<name>A0A915KAX4_ROMCU</name>
<evidence type="ECO:0000313" key="2">
    <source>
        <dbReference type="WBParaSite" id="nRc.2.0.1.t35857-RA"/>
    </source>
</evidence>
<dbReference type="WBParaSite" id="nRc.2.0.1.t35857-RA">
    <property type="protein sequence ID" value="nRc.2.0.1.t35857-RA"/>
    <property type="gene ID" value="nRc.2.0.1.g35857"/>
</dbReference>
<evidence type="ECO:0000313" key="1">
    <source>
        <dbReference type="Proteomes" id="UP000887565"/>
    </source>
</evidence>